<evidence type="ECO:0000256" key="6">
    <source>
        <dbReference type="ARBA" id="ARBA00022837"/>
    </source>
</evidence>
<evidence type="ECO:0000256" key="2">
    <source>
        <dbReference type="ARBA" id="ARBA00004613"/>
    </source>
</evidence>
<comment type="similarity">
    <text evidence="8">Belongs to the polysaccharide lyase 9 family.</text>
</comment>
<keyword evidence="3" id="KW-0964">Secreted</keyword>
<protein>
    <submittedName>
        <fullName evidence="12">T9SS type A sorting domain-containing protein</fullName>
    </submittedName>
</protein>
<feature type="chain" id="PRO_5045346876" evidence="9">
    <location>
        <begin position="28"/>
        <end position="664"/>
    </location>
</feature>
<dbReference type="Pfam" id="PF07602">
    <property type="entry name" value="DUF1565"/>
    <property type="match status" value="1"/>
</dbReference>
<evidence type="ECO:0000256" key="4">
    <source>
        <dbReference type="ARBA" id="ARBA00022723"/>
    </source>
</evidence>
<gene>
    <name evidence="12" type="ORF">N7E81_08210</name>
</gene>
<keyword evidence="7" id="KW-0456">Lyase</keyword>
<dbReference type="SUPFAM" id="SSF51126">
    <property type="entry name" value="Pectin lyase-like"/>
    <property type="match status" value="1"/>
</dbReference>
<dbReference type="CDD" id="cd23342">
    <property type="entry name" value="beta-trefoil_FSCN_ZgPorA-like"/>
    <property type="match status" value="1"/>
</dbReference>
<dbReference type="PANTHER" id="PTHR40088:SF1">
    <property type="entry name" value="PECTATE LYASE PEL9"/>
    <property type="match status" value="1"/>
</dbReference>
<evidence type="ECO:0000313" key="13">
    <source>
        <dbReference type="Proteomes" id="UP001062165"/>
    </source>
</evidence>
<organism evidence="12 13">
    <name type="scientific">Reichenbachiella carrageenanivorans</name>
    <dbReference type="NCBI Taxonomy" id="2979869"/>
    <lineage>
        <taxon>Bacteria</taxon>
        <taxon>Pseudomonadati</taxon>
        <taxon>Bacteroidota</taxon>
        <taxon>Cytophagia</taxon>
        <taxon>Cytophagales</taxon>
        <taxon>Reichenbachiellaceae</taxon>
        <taxon>Reichenbachiella</taxon>
    </lineage>
</organism>
<keyword evidence="4" id="KW-0479">Metal-binding</keyword>
<feature type="signal peptide" evidence="9">
    <location>
        <begin position="1"/>
        <end position="27"/>
    </location>
</feature>
<dbReference type="InterPro" id="IPR008999">
    <property type="entry name" value="Actin-crosslinking"/>
</dbReference>
<feature type="domain" description="Right handed beta helix" evidence="11">
    <location>
        <begin position="170"/>
        <end position="325"/>
    </location>
</feature>
<dbReference type="InterPro" id="IPR006626">
    <property type="entry name" value="PbH1"/>
</dbReference>
<dbReference type="PANTHER" id="PTHR40088">
    <property type="entry name" value="PECTATE LYASE (EUROFUNG)"/>
    <property type="match status" value="1"/>
</dbReference>
<evidence type="ECO:0000256" key="3">
    <source>
        <dbReference type="ARBA" id="ARBA00022525"/>
    </source>
</evidence>
<evidence type="ECO:0000259" key="11">
    <source>
        <dbReference type="Pfam" id="PF13229"/>
    </source>
</evidence>
<evidence type="ECO:0000259" key="10">
    <source>
        <dbReference type="Pfam" id="PF07602"/>
    </source>
</evidence>
<dbReference type="InterPro" id="IPR011459">
    <property type="entry name" value="DUF1565"/>
</dbReference>
<dbReference type="InterPro" id="IPR012334">
    <property type="entry name" value="Pectin_lyas_fold"/>
</dbReference>
<dbReference type="EMBL" id="CP106735">
    <property type="protein sequence ID" value="UXX81082.1"/>
    <property type="molecule type" value="Genomic_DNA"/>
</dbReference>
<accession>A0ABY6D4L2</accession>
<evidence type="ECO:0000256" key="8">
    <source>
        <dbReference type="ARBA" id="ARBA00038263"/>
    </source>
</evidence>
<dbReference type="InterPro" id="IPR039448">
    <property type="entry name" value="Beta_helix"/>
</dbReference>
<dbReference type="InterPro" id="IPR011050">
    <property type="entry name" value="Pectin_lyase_fold/virulence"/>
</dbReference>
<dbReference type="SUPFAM" id="SSF50405">
    <property type="entry name" value="Actin-crosslinking proteins"/>
    <property type="match status" value="1"/>
</dbReference>
<keyword evidence="5 9" id="KW-0732">Signal</keyword>
<dbReference type="InterPro" id="IPR026444">
    <property type="entry name" value="Secre_tail"/>
</dbReference>
<dbReference type="InterPro" id="IPR059226">
    <property type="entry name" value="Choice_anch_Q_dom"/>
</dbReference>
<reference evidence="12" key="1">
    <citation type="submission" date="2022-10" db="EMBL/GenBank/DDBJ databases">
        <title>Comparative genomics and taxonomic characterization of three novel marine species of genus Reichenbachiella exhibiting antioxidant and polysaccharide degradation activities.</title>
        <authorList>
            <person name="Muhammad N."/>
            <person name="Lee Y.-J."/>
            <person name="Ko J."/>
            <person name="Kim S.-G."/>
        </authorList>
    </citation>
    <scope>NUCLEOTIDE SEQUENCE</scope>
    <source>
        <strain evidence="12">Wsw4-B4</strain>
    </source>
</reference>
<keyword evidence="13" id="KW-1185">Reference proteome</keyword>
<dbReference type="NCBIfam" id="TIGR04183">
    <property type="entry name" value="Por_Secre_tail"/>
    <property type="match status" value="1"/>
</dbReference>
<dbReference type="SMART" id="SM00710">
    <property type="entry name" value="PbH1"/>
    <property type="match status" value="9"/>
</dbReference>
<dbReference type="Proteomes" id="UP001062165">
    <property type="component" value="Chromosome"/>
</dbReference>
<feature type="domain" description="DUF1565" evidence="10">
    <location>
        <begin position="35"/>
        <end position="73"/>
    </location>
</feature>
<evidence type="ECO:0000313" key="12">
    <source>
        <dbReference type="EMBL" id="UXX81082.1"/>
    </source>
</evidence>
<proteinExistence type="inferred from homology"/>
<evidence type="ECO:0000256" key="1">
    <source>
        <dbReference type="ARBA" id="ARBA00001913"/>
    </source>
</evidence>
<evidence type="ECO:0000256" key="5">
    <source>
        <dbReference type="ARBA" id="ARBA00022729"/>
    </source>
</evidence>
<dbReference type="Gene3D" id="2.80.10.50">
    <property type="match status" value="1"/>
</dbReference>
<dbReference type="InterPro" id="IPR052052">
    <property type="entry name" value="Polysaccharide_Lyase_9"/>
</dbReference>
<dbReference type="RefSeq" id="WP_263052811.1">
    <property type="nucleotide sequence ID" value="NZ_CP106735.1"/>
</dbReference>
<keyword evidence="6" id="KW-0106">Calcium</keyword>
<comment type="subcellular location">
    <subcellularLocation>
        <location evidence="2">Secreted</location>
    </subcellularLocation>
</comment>
<comment type="cofactor">
    <cofactor evidence="1">
        <name>Ca(2+)</name>
        <dbReference type="ChEBI" id="CHEBI:29108"/>
    </cofactor>
</comment>
<dbReference type="Gene3D" id="2.160.20.10">
    <property type="entry name" value="Single-stranded right-handed beta-helix, Pectin lyase-like"/>
    <property type="match status" value="1"/>
</dbReference>
<name>A0ABY6D4L2_9BACT</name>
<dbReference type="NCBIfam" id="NF041518">
    <property type="entry name" value="choice_anch_Q"/>
    <property type="match status" value="1"/>
</dbReference>
<dbReference type="Pfam" id="PF13229">
    <property type="entry name" value="Beta_helix"/>
    <property type="match status" value="1"/>
</dbReference>
<evidence type="ECO:0000256" key="7">
    <source>
        <dbReference type="ARBA" id="ARBA00023239"/>
    </source>
</evidence>
<sequence>MMKNFTKKRLGLLLAIALMAGVHQGLATNYYVATTGNDSNNGSLNTPWKTIQKAAAVAGAGDHVYIKKGTYYNNVVIANSGTSSNWLTFDAFPGDEHQVILNNAAFKLVRKNYVRISGMKVQNGHNGFNIEGPCEGIQISNNHTYNTFSSGIIAWGVPFGSDPGDYNNIYNLKILDNKVEKACNGGWNECITLANGVVDFEIAGNEVFNGGDPINGGEGIDLKAGVRNGSVHDNYIHGLTRRGIYLDGGGTLGFAAPSVRDINVYNNKVTNCVGAGMAIMTEGSGDVYNINVYNNLFYENTEDGMMYYKHPVGTGLVYNCHLTNNTIYNNGRYGILINFTGATNLTVRNNISYNNSNNNYSRTNGSGTTSNNLFSLNPLFANAGIADFKLQSGSPAINTGTATQAPSLDYDGNSRVGQVDIGAYEYQSSSSSVAPTGSTIWLQATNGYYVTAEQNITNNPVHANSASVGNAQEFVVEDAGYGLIALKANSNGKYLSATINVTNAPLQATAASIGTWARFSWEDIGNNKVALKANINGMYVWAQLNETNAPLKAKGTSVQQWETFTWGTVAGSRTLEMNKETMESTSKFTVYPNPVIQKELTVEIPDIYQNGELQLLSTSGQLMYQKKITTNKEQFRLPEHIKAGMYVLLLAHGDHQLTNRILVQ</sequence>
<evidence type="ECO:0000256" key="9">
    <source>
        <dbReference type="SAM" id="SignalP"/>
    </source>
</evidence>